<accession>A0A7X5VB30</accession>
<comment type="caution">
    <text evidence="1">The sequence shown here is derived from an EMBL/GenBank/DDBJ whole genome shotgun (WGS) entry which is preliminary data.</text>
</comment>
<evidence type="ECO:0000313" key="2">
    <source>
        <dbReference type="Proteomes" id="UP000555407"/>
    </source>
</evidence>
<gene>
    <name evidence="1" type="ORF">BJY22_003584</name>
</gene>
<reference evidence="1 2" key="1">
    <citation type="submission" date="2020-03" db="EMBL/GenBank/DDBJ databases">
        <title>Sequencing the genomes of 1000 actinobacteria strains.</title>
        <authorList>
            <person name="Klenk H.-P."/>
        </authorList>
    </citation>
    <scope>NUCLEOTIDE SEQUENCE [LARGE SCALE GENOMIC DNA]</scope>
    <source>
        <strain evidence="1 2">DSM 45490</strain>
    </source>
</reference>
<proteinExistence type="predicted"/>
<dbReference type="RefSeq" id="WP_167208254.1">
    <property type="nucleotide sequence ID" value="NZ_JAASRO010000001.1"/>
</dbReference>
<protein>
    <submittedName>
        <fullName evidence="1">Uncharacterized protein</fullName>
    </submittedName>
</protein>
<sequence length="65" mass="7526">MGPDESEPLEPDQVFTAEELLQKKDPRIGVADATGAVKRRPRLWRGGRWIRRDQGTERQNEGLRR</sequence>
<organism evidence="1 2">
    <name type="scientific">Kribbella shirazensis</name>
    <dbReference type="NCBI Taxonomy" id="1105143"/>
    <lineage>
        <taxon>Bacteria</taxon>
        <taxon>Bacillati</taxon>
        <taxon>Actinomycetota</taxon>
        <taxon>Actinomycetes</taxon>
        <taxon>Propionibacteriales</taxon>
        <taxon>Kribbellaceae</taxon>
        <taxon>Kribbella</taxon>
    </lineage>
</organism>
<dbReference type="Proteomes" id="UP000555407">
    <property type="component" value="Unassembled WGS sequence"/>
</dbReference>
<name>A0A7X5VB30_9ACTN</name>
<evidence type="ECO:0000313" key="1">
    <source>
        <dbReference type="EMBL" id="NIK57867.1"/>
    </source>
</evidence>
<dbReference type="AlphaFoldDB" id="A0A7X5VB30"/>
<keyword evidence="2" id="KW-1185">Reference proteome</keyword>
<dbReference type="EMBL" id="JAASRO010000001">
    <property type="protein sequence ID" value="NIK57867.1"/>
    <property type="molecule type" value="Genomic_DNA"/>
</dbReference>